<organism evidence="3 4">
    <name type="scientific">Botryobasidium botryosum (strain FD-172 SS1)</name>
    <dbReference type="NCBI Taxonomy" id="930990"/>
    <lineage>
        <taxon>Eukaryota</taxon>
        <taxon>Fungi</taxon>
        <taxon>Dikarya</taxon>
        <taxon>Basidiomycota</taxon>
        <taxon>Agaricomycotina</taxon>
        <taxon>Agaricomycetes</taxon>
        <taxon>Cantharellales</taxon>
        <taxon>Botryobasidiaceae</taxon>
        <taxon>Botryobasidium</taxon>
    </lineage>
</organism>
<dbReference type="AlphaFoldDB" id="A0A067M6T7"/>
<feature type="region of interest" description="Disordered" evidence="1">
    <location>
        <begin position="467"/>
        <end position="491"/>
    </location>
</feature>
<dbReference type="InParanoid" id="A0A067M6T7"/>
<dbReference type="Pfam" id="PF13640">
    <property type="entry name" value="2OG-FeII_Oxy_3"/>
    <property type="match status" value="1"/>
</dbReference>
<feature type="compositionally biased region" description="Polar residues" evidence="1">
    <location>
        <begin position="482"/>
        <end position="491"/>
    </location>
</feature>
<dbReference type="PROSITE" id="PS51471">
    <property type="entry name" value="FE2OG_OXY"/>
    <property type="match status" value="1"/>
</dbReference>
<dbReference type="Gene3D" id="2.60.120.620">
    <property type="entry name" value="q2cbj1_9rhob like domain"/>
    <property type="match status" value="1"/>
</dbReference>
<evidence type="ECO:0000259" key="2">
    <source>
        <dbReference type="PROSITE" id="PS51471"/>
    </source>
</evidence>
<dbReference type="InterPro" id="IPR005123">
    <property type="entry name" value="Oxoglu/Fe-dep_dioxygenase_dom"/>
</dbReference>
<dbReference type="EMBL" id="KL198068">
    <property type="protein sequence ID" value="KDQ10395.1"/>
    <property type="molecule type" value="Genomic_DNA"/>
</dbReference>
<evidence type="ECO:0000256" key="1">
    <source>
        <dbReference type="SAM" id="MobiDB-lite"/>
    </source>
</evidence>
<dbReference type="HOGENOM" id="CLU_019613_2_1_1"/>
<reference evidence="4" key="1">
    <citation type="journal article" date="2014" name="Proc. Natl. Acad. Sci. U.S.A.">
        <title>Extensive sampling of basidiomycete genomes demonstrates inadequacy of the white-rot/brown-rot paradigm for wood decay fungi.</title>
        <authorList>
            <person name="Riley R."/>
            <person name="Salamov A.A."/>
            <person name="Brown D.W."/>
            <person name="Nagy L.G."/>
            <person name="Floudas D."/>
            <person name="Held B.W."/>
            <person name="Levasseur A."/>
            <person name="Lombard V."/>
            <person name="Morin E."/>
            <person name="Otillar R."/>
            <person name="Lindquist E.A."/>
            <person name="Sun H."/>
            <person name="LaButti K.M."/>
            <person name="Schmutz J."/>
            <person name="Jabbour D."/>
            <person name="Luo H."/>
            <person name="Baker S.E."/>
            <person name="Pisabarro A.G."/>
            <person name="Walton J.D."/>
            <person name="Blanchette R.A."/>
            <person name="Henrissat B."/>
            <person name="Martin F."/>
            <person name="Cullen D."/>
            <person name="Hibbett D.S."/>
            <person name="Grigoriev I.V."/>
        </authorList>
    </citation>
    <scope>NUCLEOTIDE SEQUENCE [LARGE SCALE GENOMIC DNA]</scope>
    <source>
        <strain evidence="4">FD-172 SS1</strain>
    </source>
</reference>
<keyword evidence="4" id="KW-1185">Reference proteome</keyword>
<feature type="domain" description="Fe2OG dioxygenase" evidence="2">
    <location>
        <begin position="135"/>
        <end position="237"/>
    </location>
</feature>
<gene>
    <name evidence="3" type="ORF">BOTBODRAFT_147759</name>
</gene>
<dbReference type="OrthoDB" id="27483at2759"/>
<evidence type="ECO:0000313" key="3">
    <source>
        <dbReference type="EMBL" id="KDQ10395.1"/>
    </source>
</evidence>
<sequence>MASASQLSTTSDAPSQVSMLQQSLTDTLLEQNRNPVYCSGTWRVTSNDIILFYGENEGTRRLAIQGATPAQLAHLANSCDKATFGVNQEDVLDESYRKAGKLDADRFAWNFQALNLVDRIKQVLFTMDSKPREIRAELYKLNVYGPGSFFKSHKDTPRGEDMFGSLIVVLPTPHEGGELYLRHGGKAWVYDSASELANLSEGDGPKVGYVALYSDVEHEVASVKSGYRITITYNLYFATEQNAPSPKPESPPSIEPVTALLGDLLAQPDFLPKGGLLGFGLLHEYPFPQREQTVTSIAPLEAVLKGSDRVIMNAVRQHGLNAALYIVYRATGAVYRSCEDAEVISQKYIQWSTENEVADLDRVLVKHYGGIVTISKHREDANEEWCWKKMTKEEHPITWITPKTTHNSFKDVYLAYGNQASIGHVYGTMVLVVKVGAPGDRYDLTVLEKTDADVDAEWEALVKEKEAERAARAEQPAEANELSESIPTSQFQRNCETLRDLISPLSARPPAS</sequence>
<accession>A0A067M6T7</accession>
<protein>
    <recommendedName>
        <fullName evidence="2">Fe2OG dioxygenase domain-containing protein</fullName>
    </recommendedName>
</protein>
<evidence type="ECO:0000313" key="4">
    <source>
        <dbReference type="Proteomes" id="UP000027195"/>
    </source>
</evidence>
<name>A0A067M6T7_BOTB1</name>
<dbReference type="PANTHER" id="PTHR33099:SF14">
    <property type="entry name" value="PROLYL 4-HYDROXYLASE ALPHA SUBUNIT FE(2+) 2OG DIOXYGENASE DOMAIN-CONTAINING PROTEIN"/>
    <property type="match status" value="1"/>
</dbReference>
<proteinExistence type="predicted"/>
<dbReference type="PANTHER" id="PTHR33099">
    <property type="entry name" value="FE2OG DIOXYGENASE DOMAIN-CONTAINING PROTEIN"/>
    <property type="match status" value="1"/>
</dbReference>
<dbReference type="Proteomes" id="UP000027195">
    <property type="component" value="Unassembled WGS sequence"/>
</dbReference>
<dbReference type="STRING" id="930990.A0A067M6T7"/>
<dbReference type="InterPro" id="IPR044862">
    <property type="entry name" value="Pro_4_hyd_alph_FE2OG_OXY"/>
</dbReference>